<dbReference type="InterPro" id="IPR036397">
    <property type="entry name" value="RNaseH_sf"/>
</dbReference>
<feature type="region of interest" description="Disordered" evidence="1">
    <location>
        <begin position="101"/>
        <end position="125"/>
    </location>
</feature>
<proteinExistence type="predicted"/>
<dbReference type="EMBL" id="BQNB010019766">
    <property type="protein sequence ID" value="GJT88823.1"/>
    <property type="molecule type" value="Genomic_DNA"/>
</dbReference>
<keyword evidence="3" id="KW-1185">Reference proteome</keyword>
<dbReference type="Pfam" id="PF14223">
    <property type="entry name" value="Retrotran_gag_2"/>
    <property type="match status" value="1"/>
</dbReference>
<accession>A0ABQ5HNV5</accession>
<name>A0ABQ5HNV5_9ASTR</name>
<dbReference type="PANTHER" id="PTHR42648">
    <property type="entry name" value="TRANSPOSASE, PUTATIVE-RELATED"/>
    <property type="match status" value="1"/>
</dbReference>
<dbReference type="InterPro" id="IPR012337">
    <property type="entry name" value="RNaseH-like_sf"/>
</dbReference>
<protein>
    <submittedName>
        <fullName evidence="2">Retrotransposon protein, putative, ty1-copia subclass</fullName>
    </submittedName>
</protein>
<dbReference type="Gene3D" id="3.30.420.10">
    <property type="entry name" value="Ribonuclease H-like superfamily/Ribonuclease H"/>
    <property type="match status" value="1"/>
</dbReference>
<reference evidence="2" key="2">
    <citation type="submission" date="2022-01" db="EMBL/GenBank/DDBJ databases">
        <authorList>
            <person name="Yamashiro T."/>
            <person name="Shiraishi A."/>
            <person name="Satake H."/>
            <person name="Nakayama K."/>
        </authorList>
    </citation>
    <scope>NUCLEOTIDE SEQUENCE</scope>
</reference>
<sequence>MIQELRSMFKKQAGVEKFDLIQSFHACKQDEDKRVAYYVLKMKGYVEQLERLGYVLPQDVTVGLILNGLTKDFVGFVRNYNMHNMGGRAIANKKLLKAKGKNKVNGKGKDKKVYIPKPKNPKPTAMERQAKDDACHHCIFMIESFSLPNNNSWVYDTGCANGIIQQLTPPYTPQQYGVSERRNRTLLDMVRSMMNFTTLTLSFWDYALGHGDKVEALVKRAYADKREQRSVKAVALEEIQEEEDTTPSEITSNIPQEVEGFKPPQPPPEEDILIRRSERTRRVPNCLCLNVEVEEHSLGNLNEPTSYKATRGWVVHGFLRKKTDMDGIVHVYKARLVAKGYTQLYGVDYEERKVSKLQRSLWVLKQALNEAEYKRFDEGIKRDLGETNLFLESKSHRDRIERRFIGLSQMPYMDKILKRYKMDNSKRGTIPMQERLDLNKSQGAQTPKEVNRMKNVPYASAVRIHRNIFLVYGGNPETELRVDCYCNAGFETDIDDMKSLTRYISF</sequence>
<organism evidence="2 3">
    <name type="scientific">Tanacetum coccineum</name>
    <dbReference type="NCBI Taxonomy" id="301880"/>
    <lineage>
        <taxon>Eukaryota</taxon>
        <taxon>Viridiplantae</taxon>
        <taxon>Streptophyta</taxon>
        <taxon>Embryophyta</taxon>
        <taxon>Tracheophyta</taxon>
        <taxon>Spermatophyta</taxon>
        <taxon>Magnoliopsida</taxon>
        <taxon>eudicotyledons</taxon>
        <taxon>Gunneridae</taxon>
        <taxon>Pentapetalae</taxon>
        <taxon>asterids</taxon>
        <taxon>campanulids</taxon>
        <taxon>Asterales</taxon>
        <taxon>Asteraceae</taxon>
        <taxon>Asteroideae</taxon>
        <taxon>Anthemideae</taxon>
        <taxon>Anthemidinae</taxon>
        <taxon>Tanacetum</taxon>
    </lineage>
</organism>
<dbReference type="Proteomes" id="UP001151760">
    <property type="component" value="Unassembled WGS sequence"/>
</dbReference>
<evidence type="ECO:0000313" key="3">
    <source>
        <dbReference type="Proteomes" id="UP001151760"/>
    </source>
</evidence>
<dbReference type="SUPFAM" id="SSF53098">
    <property type="entry name" value="Ribonuclease H-like"/>
    <property type="match status" value="1"/>
</dbReference>
<dbReference type="PANTHER" id="PTHR42648:SF27">
    <property type="entry name" value="RNA-DIRECTED DNA POLYMERASE"/>
    <property type="match status" value="1"/>
</dbReference>
<evidence type="ECO:0000313" key="2">
    <source>
        <dbReference type="EMBL" id="GJT88823.1"/>
    </source>
</evidence>
<dbReference type="InterPro" id="IPR039537">
    <property type="entry name" value="Retrotran_Ty1/copia-like"/>
</dbReference>
<comment type="caution">
    <text evidence="2">The sequence shown here is derived from an EMBL/GenBank/DDBJ whole genome shotgun (WGS) entry which is preliminary data.</text>
</comment>
<reference evidence="2" key="1">
    <citation type="journal article" date="2022" name="Int. J. Mol. Sci.">
        <title>Draft Genome of Tanacetum Coccineum: Genomic Comparison of Closely Related Tanacetum-Family Plants.</title>
        <authorList>
            <person name="Yamashiro T."/>
            <person name="Shiraishi A."/>
            <person name="Nakayama K."/>
            <person name="Satake H."/>
        </authorList>
    </citation>
    <scope>NUCLEOTIDE SEQUENCE</scope>
</reference>
<gene>
    <name evidence="2" type="ORF">Tco_1070540</name>
</gene>
<evidence type="ECO:0000256" key="1">
    <source>
        <dbReference type="SAM" id="MobiDB-lite"/>
    </source>
</evidence>
<feature type="region of interest" description="Disordered" evidence="1">
    <location>
        <begin position="240"/>
        <end position="270"/>
    </location>
</feature>